<dbReference type="Proteomes" id="UP000215086">
    <property type="component" value="Chromosome"/>
</dbReference>
<evidence type="ECO:0000256" key="7">
    <source>
        <dbReference type="ARBA" id="ARBA00022801"/>
    </source>
</evidence>
<dbReference type="GO" id="GO:0004525">
    <property type="term" value="F:ribonuclease III activity"/>
    <property type="evidence" value="ECO:0007669"/>
    <property type="project" value="UniProtKB-UniRule"/>
</dbReference>
<comment type="cofactor">
    <cofactor evidence="9">
        <name>Mg(2+)</name>
        <dbReference type="ChEBI" id="CHEBI:18420"/>
    </cofactor>
</comment>
<keyword evidence="8 9" id="KW-0694">RNA-binding</keyword>
<dbReference type="GO" id="GO:0019843">
    <property type="term" value="F:rRNA binding"/>
    <property type="evidence" value="ECO:0007669"/>
    <property type="project" value="UniProtKB-KW"/>
</dbReference>
<evidence type="ECO:0000256" key="1">
    <source>
        <dbReference type="ARBA" id="ARBA00000109"/>
    </source>
</evidence>
<dbReference type="RefSeq" id="WP_095416393.1">
    <property type="nucleotide sequence ID" value="NZ_CP018477.1"/>
</dbReference>
<dbReference type="SMART" id="SM00535">
    <property type="entry name" value="RIBOc"/>
    <property type="match status" value="1"/>
</dbReference>
<comment type="catalytic activity">
    <reaction evidence="1 9">
        <text>Endonucleolytic cleavage to 5'-phosphomonoester.</text>
        <dbReference type="EC" id="3.1.26.3"/>
    </reaction>
</comment>
<keyword evidence="13" id="KW-1185">Reference proteome</keyword>
<feature type="binding site" evidence="9">
    <location>
        <position position="125"/>
    </location>
    <ligand>
        <name>Mg(2+)</name>
        <dbReference type="ChEBI" id="CHEBI:18420"/>
    </ligand>
</feature>
<keyword evidence="9" id="KW-0963">Cytoplasm</keyword>
<feature type="active site" evidence="9">
    <location>
        <position position="54"/>
    </location>
</feature>
<evidence type="ECO:0000313" key="13">
    <source>
        <dbReference type="Proteomes" id="UP000215086"/>
    </source>
</evidence>
<organism evidence="12 13">
    <name type="scientific">Thermogutta terrifontis</name>
    <dbReference type="NCBI Taxonomy" id="1331910"/>
    <lineage>
        <taxon>Bacteria</taxon>
        <taxon>Pseudomonadati</taxon>
        <taxon>Planctomycetota</taxon>
        <taxon>Planctomycetia</taxon>
        <taxon>Pirellulales</taxon>
        <taxon>Thermoguttaceae</taxon>
        <taxon>Thermogutta</taxon>
    </lineage>
</organism>
<evidence type="ECO:0000256" key="9">
    <source>
        <dbReference type="HAMAP-Rule" id="MF_00104"/>
    </source>
</evidence>
<evidence type="ECO:0000256" key="8">
    <source>
        <dbReference type="ARBA" id="ARBA00022884"/>
    </source>
</evidence>
<dbReference type="GO" id="GO:0005737">
    <property type="term" value="C:cytoplasm"/>
    <property type="evidence" value="ECO:0007669"/>
    <property type="project" value="UniProtKB-SubCell"/>
</dbReference>
<dbReference type="Gene3D" id="1.10.1520.10">
    <property type="entry name" value="Ribonuclease III domain"/>
    <property type="match status" value="1"/>
</dbReference>
<dbReference type="SUPFAM" id="SSF69065">
    <property type="entry name" value="RNase III domain-like"/>
    <property type="match status" value="1"/>
</dbReference>
<dbReference type="HAMAP" id="MF_00104">
    <property type="entry name" value="RNase_III"/>
    <property type="match status" value="1"/>
</dbReference>
<dbReference type="GO" id="GO:0008033">
    <property type="term" value="P:tRNA processing"/>
    <property type="evidence" value="ECO:0007669"/>
    <property type="project" value="UniProtKB-KW"/>
</dbReference>
<dbReference type="Pfam" id="PF14622">
    <property type="entry name" value="Ribonucleas_3_3"/>
    <property type="match status" value="1"/>
</dbReference>
<keyword evidence="9" id="KW-0699">rRNA-binding</keyword>
<evidence type="ECO:0000256" key="6">
    <source>
        <dbReference type="ARBA" id="ARBA00022759"/>
    </source>
</evidence>
<accession>A0A286RL11</accession>
<dbReference type="PROSITE" id="PS50142">
    <property type="entry name" value="RNASE_3_2"/>
    <property type="match status" value="1"/>
</dbReference>
<dbReference type="InterPro" id="IPR014720">
    <property type="entry name" value="dsRBD_dom"/>
</dbReference>
<dbReference type="PROSITE" id="PS00517">
    <property type="entry name" value="RNASE_3_1"/>
    <property type="match status" value="1"/>
</dbReference>
<dbReference type="SUPFAM" id="SSF54768">
    <property type="entry name" value="dsRNA-binding domain-like"/>
    <property type="match status" value="1"/>
</dbReference>
<dbReference type="PANTHER" id="PTHR11207">
    <property type="entry name" value="RIBONUCLEASE III"/>
    <property type="match status" value="1"/>
</dbReference>
<evidence type="ECO:0000256" key="2">
    <source>
        <dbReference type="ARBA" id="ARBA00010183"/>
    </source>
</evidence>
<comment type="similarity">
    <text evidence="2">Belongs to the ribonuclease III family.</text>
</comment>
<dbReference type="CDD" id="cd00593">
    <property type="entry name" value="RIBOc"/>
    <property type="match status" value="1"/>
</dbReference>
<keyword evidence="5 9" id="KW-0540">Nuclease</keyword>
<comment type="caution">
    <text evidence="9">Lacks conserved residue(s) required for the propagation of feature annotation.</text>
</comment>
<keyword evidence="6 9" id="KW-0255">Endonuclease</keyword>
<evidence type="ECO:0000256" key="4">
    <source>
        <dbReference type="ARBA" id="ARBA00022664"/>
    </source>
</evidence>
<gene>
    <name evidence="9" type="primary">rnc</name>
    <name evidence="12" type="ORF">THTE_4053</name>
</gene>
<dbReference type="KEGG" id="ttf:THTE_4053"/>
<dbReference type="GO" id="GO:0003725">
    <property type="term" value="F:double-stranded RNA binding"/>
    <property type="evidence" value="ECO:0007669"/>
    <property type="project" value="TreeGrafter"/>
</dbReference>
<dbReference type="AlphaFoldDB" id="A0A286RL11"/>
<keyword evidence="9" id="KW-0460">Magnesium</keyword>
<dbReference type="InterPro" id="IPR036389">
    <property type="entry name" value="RNase_III_sf"/>
</dbReference>
<sequence>MGTCENTDDPRVRACQEKIGYSFSNPRLLQTALTHASGAESRLESNERLEFLGDAVLGMVVCELLYKRLPHLTEGELTRLKSSIVSRSHCAHLARQLGLEELIIIGKGLAGQPYLPNSLLAAVFEAITAAIYLDGGLEAAKRFIEPLVLPELEAFVRDRIGENYKSVLQQISQRSFGTTPVYLLLEERGPDHGKLFKIAAQIGATRYQAAWGRSKKEAEQRAACNALHQLRELPPPCSDELGEDGMPVVGPVAEGIERFLE</sequence>
<dbReference type="Pfam" id="PF00035">
    <property type="entry name" value="dsrm"/>
    <property type="match status" value="1"/>
</dbReference>
<feature type="domain" description="DRBM" evidence="10">
    <location>
        <begin position="163"/>
        <end position="232"/>
    </location>
</feature>
<dbReference type="EMBL" id="CP018477">
    <property type="protein sequence ID" value="ASV76654.1"/>
    <property type="molecule type" value="Genomic_DNA"/>
</dbReference>
<evidence type="ECO:0000259" key="11">
    <source>
        <dbReference type="PROSITE" id="PS50142"/>
    </source>
</evidence>
<dbReference type="GO" id="GO:0010468">
    <property type="term" value="P:regulation of gene expression"/>
    <property type="evidence" value="ECO:0007669"/>
    <property type="project" value="TreeGrafter"/>
</dbReference>
<dbReference type="GO" id="GO:0006364">
    <property type="term" value="P:rRNA processing"/>
    <property type="evidence" value="ECO:0007669"/>
    <property type="project" value="UniProtKB-UniRule"/>
</dbReference>
<keyword evidence="4 9" id="KW-0507">mRNA processing</keyword>
<dbReference type="CDD" id="cd10845">
    <property type="entry name" value="DSRM_RNAse_III_family"/>
    <property type="match status" value="1"/>
</dbReference>
<feature type="domain" description="RNase III" evidence="11">
    <location>
        <begin position="12"/>
        <end position="136"/>
    </location>
</feature>
<feature type="binding site" evidence="9">
    <location>
        <position position="50"/>
    </location>
    <ligand>
        <name>Mg(2+)</name>
        <dbReference type="ChEBI" id="CHEBI:18420"/>
    </ligand>
</feature>
<evidence type="ECO:0000259" key="10">
    <source>
        <dbReference type="PROSITE" id="PS50137"/>
    </source>
</evidence>
<feature type="active site" evidence="9">
    <location>
        <position position="125"/>
    </location>
</feature>
<reference evidence="12 13" key="1">
    <citation type="journal article" name="Front. Microbiol.">
        <title>Sugar Metabolism of the First Thermophilic Planctomycete Thermogutta terrifontis: Comparative Genomic and Transcriptomic Approaches.</title>
        <authorList>
            <person name="Elcheninov A.G."/>
            <person name="Menzel P."/>
            <person name="Gudbergsdottir S.R."/>
            <person name="Slesarev A.I."/>
            <person name="Kadnikov V.V."/>
            <person name="Krogh A."/>
            <person name="Bonch-Osmolovskaya E.A."/>
            <person name="Peng X."/>
            <person name="Kublanov I.V."/>
        </authorList>
    </citation>
    <scope>NUCLEOTIDE SEQUENCE [LARGE SCALE GENOMIC DNA]</scope>
    <source>
        <strain evidence="12 13">R1</strain>
    </source>
</reference>
<dbReference type="PROSITE" id="PS50137">
    <property type="entry name" value="DS_RBD"/>
    <property type="match status" value="1"/>
</dbReference>
<proteinExistence type="inferred from homology"/>
<dbReference type="EC" id="3.1.26.3" evidence="9"/>
<keyword evidence="9" id="KW-0479">Metal-binding</keyword>
<dbReference type="NCBIfam" id="TIGR02191">
    <property type="entry name" value="RNaseIII"/>
    <property type="match status" value="1"/>
</dbReference>
<comment type="function">
    <text evidence="9">Digests double-stranded RNA. Involved in the processing of primary rRNA transcript to yield the immediate precursors to the large and small rRNAs (23S and 16S). Processes some mRNAs, and tRNAs when they are encoded in the rRNA operon. Processes pre-crRNA and tracrRNA of type II CRISPR loci if present in the organism.</text>
</comment>
<protein>
    <recommendedName>
        <fullName evidence="9">Ribonuclease 3</fullName>
        <ecNumber evidence="9">3.1.26.3</ecNumber>
    </recommendedName>
    <alternativeName>
        <fullName evidence="9">Ribonuclease III</fullName>
        <shortName evidence="9">RNase III</shortName>
    </alternativeName>
</protein>
<evidence type="ECO:0000256" key="3">
    <source>
        <dbReference type="ARBA" id="ARBA00022552"/>
    </source>
</evidence>
<dbReference type="FunFam" id="1.10.1520.10:FF:000001">
    <property type="entry name" value="Ribonuclease 3"/>
    <property type="match status" value="1"/>
</dbReference>
<dbReference type="GO" id="GO:0046872">
    <property type="term" value="F:metal ion binding"/>
    <property type="evidence" value="ECO:0007669"/>
    <property type="project" value="UniProtKB-KW"/>
</dbReference>
<keyword evidence="9" id="KW-0819">tRNA processing</keyword>
<dbReference type="GO" id="GO:0006397">
    <property type="term" value="P:mRNA processing"/>
    <property type="evidence" value="ECO:0007669"/>
    <property type="project" value="UniProtKB-UniRule"/>
</dbReference>
<dbReference type="Gene3D" id="3.30.160.20">
    <property type="match status" value="1"/>
</dbReference>
<keyword evidence="3 9" id="KW-0698">rRNA processing</keyword>
<dbReference type="SMART" id="SM00358">
    <property type="entry name" value="DSRM"/>
    <property type="match status" value="1"/>
</dbReference>
<keyword evidence="7 9" id="KW-0378">Hydrolase</keyword>
<dbReference type="InterPro" id="IPR000999">
    <property type="entry name" value="RNase_III_dom"/>
</dbReference>
<comment type="subcellular location">
    <subcellularLocation>
        <location evidence="9">Cytoplasm</location>
    </subcellularLocation>
</comment>
<dbReference type="OrthoDB" id="9805026at2"/>
<dbReference type="InterPro" id="IPR011907">
    <property type="entry name" value="RNase_III"/>
</dbReference>
<comment type="subunit">
    <text evidence="9">Homodimer.</text>
</comment>
<evidence type="ECO:0000313" key="12">
    <source>
        <dbReference type="EMBL" id="ASV76654.1"/>
    </source>
</evidence>
<dbReference type="PANTHER" id="PTHR11207:SF0">
    <property type="entry name" value="RIBONUCLEASE 3"/>
    <property type="match status" value="1"/>
</dbReference>
<evidence type="ECO:0000256" key="5">
    <source>
        <dbReference type="ARBA" id="ARBA00022722"/>
    </source>
</evidence>
<name>A0A286RL11_9BACT</name>